<keyword evidence="2" id="KW-1185">Reference proteome</keyword>
<sequence>MTVFRCIWAEGEGNLVNSQWRTFLRESLYLQHASKINGSFFCSHAAGLADPVGEIPLNETDQSQAQPPVAISGFGFKLSVRKINQF</sequence>
<protein>
    <submittedName>
        <fullName evidence="1">Uncharacterized protein</fullName>
    </submittedName>
</protein>
<dbReference type="EMBL" id="CP096574">
    <property type="protein sequence ID" value="UPU34470.1"/>
    <property type="molecule type" value="Genomic_DNA"/>
</dbReference>
<organism evidence="1 2">
    <name type="scientific">Geomonas paludis</name>
    <dbReference type="NCBI Taxonomy" id="2740185"/>
    <lineage>
        <taxon>Bacteria</taxon>
        <taxon>Pseudomonadati</taxon>
        <taxon>Thermodesulfobacteriota</taxon>
        <taxon>Desulfuromonadia</taxon>
        <taxon>Geobacterales</taxon>
        <taxon>Geobacteraceae</taxon>
        <taxon>Geomonas</taxon>
    </lineage>
</organism>
<name>A0ABY4LA42_9BACT</name>
<dbReference type="Proteomes" id="UP000831485">
    <property type="component" value="Chromosome"/>
</dbReference>
<evidence type="ECO:0000313" key="2">
    <source>
        <dbReference type="Proteomes" id="UP000831485"/>
    </source>
</evidence>
<gene>
    <name evidence="1" type="ORF">M1B72_13530</name>
</gene>
<proteinExistence type="predicted"/>
<dbReference type="RefSeq" id="WP_183347567.1">
    <property type="nucleotide sequence ID" value="NZ_BLXY01000003.1"/>
</dbReference>
<evidence type="ECO:0000313" key="1">
    <source>
        <dbReference type="EMBL" id="UPU34470.1"/>
    </source>
</evidence>
<reference evidence="1" key="1">
    <citation type="submission" date="2022-04" db="EMBL/GenBank/DDBJ databases">
        <authorList>
            <person name="Liu G."/>
        </authorList>
    </citation>
    <scope>NUCLEOTIDE SEQUENCE</scope>
    <source>
        <strain evidence="1">RG22</strain>
    </source>
</reference>
<accession>A0ABY4LA42</accession>